<proteinExistence type="inferred from homology"/>
<evidence type="ECO:0000313" key="7">
    <source>
        <dbReference type="Proteomes" id="UP001152795"/>
    </source>
</evidence>
<dbReference type="PANTHER" id="PTHR16172">
    <property type="entry name" value="MAJOR FACILITATOR SUPERFAMILY DOMAIN-CONTAINING PROTEIN 6-LIKE"/>
    <property type="match status" value="1"/>
</dbReference>
<evidence type="ECO:0000313" key="6">
    <source>
        <dbReference type="EMBL" id="CAB4027506.1"/>
    </source>
</evidence>
<comment type="similarity">
    <text evidence="2">Belongs to the major facilitator superfamily. MFSD6 family.</text>
</comment>
<evidence type="ECO:0000256" key="5">
    <source>
        <dbReference type="ARBA" id="ARBA00023136"/>
    </source>
</evidence>
<dbReference type="AlphaFoldDB" id="A0A7D9LB76"/>
<dbReference type="Proteomes" id="UP001152795">
    <property type="component" value="Unassembled WGS sequence"/>
</dbReference>
<evidence type="ECO:0000256" key="4">
    <source>
        <dbReference type="ARBA" id="ARBA00022989"/>
    </source>
</evidence>
<keyword evidence="7" id="KW-1185">Reference proteome</keyword>
<dbReference type="SUPFAM" id="SSF103473">
    <property type="entry name" value="MFS general substrate transporter"/>
    <property type="match status" value="1"/>
</dbReference>
<gene>
    <name evidence="6" type="ORF">PACLA_8A051257</name>
</gene>
<sequence>MKEVDHDDGEVVSLLEEEEKDNKRWTNGGCISSQFIAPKLFYFFFFSAQGSLMPYLALYYKQLRLTAAEAGLVSGAKMYVAFLIIPLWSILVDKFKVGKLVFIMSTAALIATMLTISMAPADICVARHKTSRRSSLTMDITAYKDNLSSEYYIGETSNELESSYQSSEPGFEDQSLMLSSETGSFGHYDLFLFLFLVTVCGTVFSCPCLSLADAATVDLLARNSETHKYGQQRLWGSIGNGLAAFIVGSSISQSNLCPGEERQVNYYWCFYIYAVFLFLSIIAGSRLQFNSRTDSSQGSTRVCSSLRQVLANANYLIFLFTVFFDGVAMSFIKAFLFWFLKDLGGSQFLFSVITAVNCSTEVLMYFFSSYLIKRLGSIRVLCIGLLCYTVRFSFYTFMVKPWLVLVVEPLSGITTAALWAAIMSHVGVTAVKDSAVTLQGVIHCLHWGLGHGSGSVLGGLLVHNIGSRNTFALFAIISVLNFLMYLLVLYCKRTNKSQKQDVN</sequence>
<dbReference type="InterPro" id="IPR020846">
    <property type="entry name" value="MFS_dom"/>
</dbReference>
<dbReference type="InterPro" id="IPR036259">
    <property type="entry name" value="MFS_trans_sf"/>
</dbReference>
<name>A0A7D9LB76_PARCT</name>
<dbReference type="GO" id="GO:0022857">
    <property type="term" value="F:transmembrane transporter activity"/>
    <property type="evidence" value="ECO:0007669"/>
    <property type="project" value="InterPro"/>
</dbReference>
<dbReference type="Pfam" id="PF12832">
    <property type="entry name" value="MFS_1_like"/>
    <property type="match status" value="1"/>
</dbReference>
<dbReference type="GO" id="GO:0016020">
    <property type="term" value="C:membrane"/>
    <property type="evidence" value="ECO:0007669"/>
    <property type="project" value="UniProtKB-SubCell"/>
</dbReference>
<keyword evidence="5" id="KW-0472">Membrane</keyword>
<keyword evidence="4" id="KW-1133">Transmembrane helix</keyword>
<evidence type="ECO:0000256" key="3">
    <source>
        <dbReference type="ARBA" id="ARBA00022692"/>
    </source>
</evidence>
<accession>A0A7D9LB76</accession>
<comment type="subcellular location">
    <subcellularLocation>
        <location evidence="1">Membrane</location>
        <topology evidence="1">Multi-pass membrane protein</topology>
    </subcellularLocation>
</comment>
<organism evidence="6 7">
    <name type="scientific">Paramuricea clavata</name>
    <name type="common">Red gorgonian</name>
    <name type="synonym">Violescent sea-whip</name>
    <dbReference type="NCBI Taxonomy" id="317549"/>
    <lineage>
        <taxon>Eukaryota</taxon>
        <taxon>Metazoa</taxon>
        <taxon>Cnidaria</taxon>
        <taxon>Anthozoa</taxon>
        <taxon>Octocorallia</taxon>
        <taxon>Malacalcyonacea</taxon>
        <taxon>Plexauridae</taxon>
        <taxon>Paramuricea</taxon>
    </lineage>
</organism>
<reference evidence="6" key="1">
    <citation type="submission" date="2020-04" db="EMBL/GenBank/DDBJ databases">
        <authorList>
            <person name="Alioto T."/>
            <person name="Alioto T."/>
            <person name="Gomez Garrido J."/>
        </authorList>
    </citation>
    <scope>NUCLEOTIDE SEQUENCE</scope>
    <source>
        <strain evidence="6">A484AB</strain>
    </source>
</reference>
<evidence type="ECO:0000256" key="1">
    <source>
        <dbReference type="ARBA" id="ARBA00004141"/>
    </source>
</evidence>
<dbReference type="OrthoDB" id="5989317at2759"/>
<dbReference type="InterPro" id="IPR051717">
    <property type="entry name" value="MFS_MFSD6"/>
</dbReference>
<keyword evidence="3" id="KW-0812">Transmembrane</keyword>
<dbReference type="PANTHER" id="PTHR16172:SF2">
    <property type="entry name" value="MAJOR FACILITATOR SUPERFAMILY DOMAIN-CONTAINING PROTEIN 6"/>
    <property type="match status" value="1"/>
</dbReference>
<dbReference type="EMBL" id="CACRXK020014841">
    <property type="protein sequence ID" value="CAB4027506.1"/>
    <property type="molecule type" value="Genomic_DNA"/>
</dbReference>
<dbReference type="PROSITE" id="PS50850">
    <property type="entry name" value="MFS"/>
    <property type="match status" value="1"/>
</dbReference>
<dbReference type="CDD" id="cd17335">
    <property type="entry name" value="MFS_MFSD6"/>
    <property type="match status" value="1"/>
</dbReference>
<protein>
    <submittedName>
        <fullName evidence="6">Uncharacterized protein</fullName>
    </submittedName>
</protein>
<comment type="caution">
    <text evidence="6">The sequence shown here is derived from an EMBL/GenBank/DDBJ whole genome shotgun (WGS) entry which is preliminary data.</text>
</comment>
<dbReference type="Gene3D" id="1.20.1250.20">
    <property type="entry name" value="MFS general substrate transporter like domains"/>
    <property type="match status" value="3"/>
</dbReference>
<dbReference type="InterPro" id="IPR024989">
    <property type="entry name" value="MFS_assoc_dom"/>
</dbReference>
<evidence type="ECO:0000256" key="2">
    <source>
        <dbReference type="ARBA" id="ARBA00005241"/>
    </source>
</evidence>